<evidence type="ECO:0000256" key="4">
    <source>
        <dbReference type="ARBA" id="ARBA00022679"/>
    </source>
</evidence>
<evidence type="ECO:0000256" key="10">
    <source>
        <dbReference type="PIRSR" id="PIRSR600101-2"/>
    </source>
</evidence>
<dbReference type="MEROPS" id="T03.001"/>
<dbReference type="InterPro" id="IPR043138">
    <property type="entry name" value="GGT_lsub"/>
</dbReference>
<keyword evidence="4 11" id="KW-0808">Transferase</keyword>
<evidence type="ECO:0000256" key="11">
    <source>
        <dbReference type="RuleBase" id="RU368036"/>
    </source>
</evidence>
<comment type="catalytic activity">
    <reaction evidence="8 11">
        <text>an N-terminal (5-L-glutamyl)-[peptide] + an alpha-amino acid = 5-L-glutamyl amino acid + an N-terminal L-alpha-aminoacyl-[peptide]</text>
        <dbReference type="Rhea" id="RHEA:23904"/>
        <dbReference type="Rhea" id="RHEA-COMP:9780"/>
        <dbReference type="Rhea" id="RHEA-COMP:9795"/>
        <dbReference type="ChEBI" id="CHEBI:77644"/>
        <dbReference type="ChEBI" id="CHEBI:78597"/>
        <dbReference type="ChEBI" id="CHEBI:78599"/>
        <dbReference type="ChEBI" id="CHEBI:78608"/>
        <dbReference type="EC" id="2.3.2.2"/>
    </reaction>
</comment>
<dbReference type="PANTHER" id="PTHR43199">
    <property type="entry name" value="GLUTATHIONE HYDROLASE"/>
    <property type="match status" value="1"/>
</dbReference>
<dbReference type="SUPFAM" id="SSF56235">
    <property type="entry name" value="N-terminal nucleophile aminohydrolases (Ntn hydrolases)"/>
    <property type="match status" value="1"/>
</dbReference>
<dbReference type="InterPro" id="IPR051792">
    <property type="entry name" value="GGT_bact"/>
</dbReference>
<dbReference type="Gene3D" id="3.60.20.40">
    <property type="match status" value="1"/>
</dbReference>
<dbReference type="EMBL" id="AP009384">
    <property type="protein sequence ID" value="BAF87870.1"/>
    <property type="molecule type" value="Genomic_DNA"/>
</dbReference>
<gene>
    <name evidence="12" type="ordered locus">AZC_1872</name>
</gene>
<evidence type="ECO:0000256" key="2">
    <source>
        <dbReference type="ARBA" id="ARBA00001089"/>
    </source>
</evidence>
<dbReference type="InterPro" id="IPR043137">
    <property type="entry name" value="GGT_ssub_C"/>
</dbReference>
<comment type="PTM">
    <text evidence="11">Cleaved by autocatalysis into a large and a small subunit.</text>
</comment>
<comment type="similarity">
    <text evidence="3 11">Belongs to the gamma-glutamyltransferase family.</text>
</comment>
<keyword evidence="13" id="KW-1185">Reference proteome</keyword>
<protein>
    <recommendedName>
        <fullName evidence="11">Glutathione hydrolase proenzyme</fullName>
        <ecNumber evidence="11">2.3.2.2</ecNumber>
        <ecNumber evidence="11">3.4.19.13</ecNumber>
    </recommendedName>
    <component>
        <recommendedName>
            <fullName evidence="11">Glutathione hydrolase large chain</fullName>
        </recommendedName>
    </component>
    <component>
        <recommendedName>
            <fullName evidence="11">Glutathione hydrolase small chain</fullName>
        </recommendedName>
    </component>
</protein>
<comment type="subunit">
    <text evidence="11">This enzyme consists of two polypeptide chains, which are synthesized in precursor form from a single polypeptide.</text>
</comment>
<dbReference type="STRING" id="438753.AZC_1872"/>
<dbReference type="EC" id="2.3.2.2" evidence="11"/>
<evidence type="ECO:0000256" key="6">
    <source>
        <dbReference type="ARBA" id="ARBA00023145"/>
    </source>
</evidence>
<evidence type="ECO:0000313" key="13">
    <source>
        <dbReference type="Proteomes" id="UP000000270"/>
    </source>
</evidence>
<evidence type="ECO:0000256" key="5">
    <source>
        <dbReference type="ARBA" id="ARBA00022801"/>
    </source>
</evidence>
<evidence type="ECO:0000256" key="3">
    <source>
        <dbReference type="ARBA" id="ARBA00009381"/>
    </source>
</evidence>
<dbReference type="GO" id="GO:0006751">
    <property type="term" value="P:glutathione catabolic process"/>
    <property type="evidence" value="ECO:0007669"/>
    <property type="project" value="UniProtKB-UniRule"/>
</dbReference>
<accession>A8I2G8</accession>
<reference evidence="12 13" key="6">
    <citation type="journal article" date="2011" name="Appl. Environ. Microbiol.">
        <title>Involvement of the azorhizobial chromosome partition gene (parA) in the onset of bacteroid differentiation during Sesbania rostrata stem nodule development.</title>
        <authorList>
            <person name="Liu CT."/>
            <person name="Lee KB."/>
            <person name="Wang YS."/>
            <person name="Peng MH."/>
            <person name="Lee KT."/>
            <person name="Suzuki S."/>
            <person name="Suzuki T."/>
            <person name="Oyaizu H."/>
        </authorList>
    </citation>
    <scope>NUCLEOTIDE SEQUENCE [LARGE SCALE GENOMIC DNA]</scope>
    <source>
        <strain evidence="13">ATCC 43989 / DSM 5975 / JCM 20966 / LMG 6465 / NBRC 14845 / NCIMB 13405 / ORS 571</strain>
    </source>
</reference>
<evidence type="ECO:0000313" key="12">
    <source>
        <dbReference type="EMBL" id="BAF87870.1"/>
    </source>
</evidence>
<keyword evidence="11" id="KW-0317">Glutathione biosynthesis</keyword>
<dbReference type="InterPro" id="IPR055262">
    <property type="entry name" value="GGT_CS"/>
</dbReference>
<dbReference type="UniPathway" id="UPA00204"/>
<dbReference type="PRINTS" id="PR01210">
    <property type="entry name" value="GGTRANSPTASE"/>
</dbReference>
<keyword evidence="7 11" id="KW-0012">Acyltransferase</keyword>
<comment type="catalytic activity">
    <reaction evidence="2 11">
        <text>glutathione + H2O = L-cysteinylglycine + L-glutamate</text>
        <dbReference type="Rhea" id="RHEA:28807"/>
        <dbReference type="ChEBI" id="CHEBI:15377"/>
        <dbReference type="ChEBI" id="CHEBI:29985"/>
        <dbReference type="ChEBI" id="CHEBI:57925"/>
        <dbReference type="ChEBI" id="CHEBI:61694"/>
        <dbReference type="EC" id="3.4.19.13"/>
    </reaction>
</comment>
<feature type="active site" description="Nucleophile" evidence="9">
    <location>
        <position position="387"/>
    </location>
</feature>
<dbReference type="NCBIfam" id="TIGR00066">
    <property type="entry name" value="g_glut_trans"/>
    <property type="match status" value="1"/>
</dbReference>
<reference evidence="12 13" key="5">
    <citation type="journal article" date="2010" name="Appl. Environ. Microbiol.">
        <title>phrR-like gene praR of Azorhizobium caulinodans ORS571 is essential for symbiosis with Sesbania rostrata and is involved in expression of reb genes.</title>
        <authorList>
            <person name="Akiba N."/>
            <person name="Aono T."/>
            <person name="Toyazaki H."/>
            <person name="Sato S."/>
            <person name="Oyaizu H."/>
        </authorList>
    </citation>
    <scope>NUCLEOTIDE SEQUENCE [LARGE SCALE GENOMIC DNA]</scope>
    <source>
        <strain evidence="13">ATCC 43989 / DSM 5975 / JCM 20966 / LMG 6465 / NBRC 14845 / NCIMB 13405 / ORS 571</strain>
    </source>
</reference>
<dbReference type="Pfam" id="PF01019">
    <property type="entry name" value="G_glu_transpept"/>
    <property type="match status" value="1"/>
</dbReference>
<comment type="pathway">
    <text evidence="11">Sulfur metabolism; glutathione metabolism.</text>
</comment>
<dbReference type="GO" id="GO:0103068">
    <property type="term" value="F:leukotriene C4 gamma-glutamyl transferase activity"/>
    <property type="evidence" value="ECO:0007669"/>
    <property type="project" value="UniProtKB-EC"/>
</dbReference>
<dbReference type="Proteomes" id="UP000000270">
    <property type="component" value="Chromosome"/>
</dbReference>
<dbReference type="Gene3D" id="1.10.246.130">
    <property type="match status" value="1"/>
</dbReference>
<reference evidence="13" key="2">
    <citation type="submission" date="2007-04" db="EMBL/GenBank/DDBJ databases">
        <title>Complete genome sequence of the nitrogen-fixing bacterium Azorhizobium caulinodans ORS571.</title>
        <authorList>
            <person name="Lee K.B."/>
            <person name="Backer P.D."/>
            <person name="Aono T."/>
            <person name="Liu C.T."/>
            <person name="Suzuki S."/>
            <person name="Suzuki T."/>
            <person name="Kaneko T."/>
            <person name="Yamada M."/>
            <person name="Tabata S."/>
            <person name="Kupfer D.M."/>
            <person name="Najar F.Z."/>
            <person name="Wiley G.B."/>
            <person name="Roe B."/>
            <person name="Binnewies T."/>
            <person name="Ussery D."/>
            <person name="Vereecke D."/>
            <person name="Gevers D."/>
            <person name="Holsters M."/>
            <person name="Oyaizu H."/>
        </authorList>
    </citation>
    <scope>NUCLEOTIDE SEQUENCE [LARGE SCALE GENOMIC DNA]</scope>
    <source>
        <strain evidence="13">ATCC 43989 / DSM 5975 / JCM 20966 / LMG 6465 / NBRC 14845 / NCIMB 13405 / ORS 571</strain>
    </source>
</reference>
<reference evidence="12 13" key="3">
    <citation type="journal article" date="2008" name="BMC Genomics">
        <title>The genome of the versatile nitrogen fixer Azorhizobium caulinodans ORS571.</title>
        <authorList>
            <person name="Lee KB."/>
            <person name="Backer P.D."/>
            <person name="Aono T."/>
            <person name="Liu CT."/>
            <person name="Suzuki S."/>
            <person name="Suzuki T."/>
            <person name="Kaneko T."/>
            <person name="Yamada M."/>
            <person name="Tabata S."/>
            <person name="Kupfer D.M."/>
            <person name="Najar F.Z."/>
            <person name="Wiley G.B."/>
            <person name="Roe B."/>
            <person name="Binnewies T.T."/>
            <person name="Ussery D.W."/>
            <person name="D'Haeze W."/>
            <person name="Herder J.D."/>
            <person name="Gevers D."/>
            <person name="Vereecke D."/>
            <person name="Holsters M."/>
            <person name="Oyaizu H."/>
        </authorList>
    </citation>
    <scope>NUCLEOTIDE SEQUENCE [LARGE SCALE GENOMIC DNA]</scope>
    <source>
        <strain evidence="13">ATCC 43989 / DSM 5975 / JCM 20966 / LMG 6465 / NBRC 14845 / NCIMB 13405 / ORS 571</strain>
    </source>
</reference>
<evidence type="ECO:0000256" key="9">
    <source>
        <dbReference type="PIRSR" id="PIRSR600101-1"/>
    </source>
</evidence>
<dbReference type="GO" id="GO:0006750">
    <property type="term" value="P:glutathione biosynthetic process"/>
    <property type="evidence" value="ECO:0007669"/>
    <property type="project" value="UniProtKB-KW"/>
</dbReference>
<dbReference type="InterPro" id="IPR000101">
    <property type="entry name" value="GGT_peptidase"/>
</dbReference>
<organism evidence="12 13">
    <name type="scientific">Azorhizobium caulinodans (strain ATCC 43989 / DSM 5975 / JCM 20966 / LMG 6465 / NBRC 14845 / NCIMB 13405 / ORS 571)</name>
    <dbReference type="NCBI Taxonomy" id="438753"/>
    <lineage>
        <taxon>Bacteria</taxon>
        <taxon>Pseudomonadati</taxon>
        <taxon>Pseudomonadota</taxon>
        <taxon>Alphaproteobacteria</taxon>
        <taxon>Hyphomicrobiales</taxon>
        <taxon>Xanthobacteraceae</taxon>
        <taxon>Azorhizobium</taxon>
    </lineage>
</organism>
<dbReference type="PROSITE" id="PS00462">
    <property type="entry name" value="G_GLU_TRANSPEPTIDASE"/>
    <property type="match status" value="1"/>
</dbReference>
<dbReference type="eggNOG" id="COG0405">
    <property type="taxonomic scope" value="Bacteria"/>
</dbReference>
<feature type="binding site" evidence="10">
    <location>
        <begin position="405"/>
        <end position="407"/>
    </location>
    <ligand>
        <name>L-glutamate</name>
        <dbReference type="ChEBI" id="CHEBI:29985"/>
    </ligand>
</feature>
<keyword evidence="6 11" id="KW-0865">Zymogen</keyword>
<reference evidence="12 13" key="1">
    <citation type="journal article" date="2007" name="Appl. Environ. Microbiol.">
        <title>Rhizobial factors required for stem nodule maturation and maintenance in Sesbania rostrata-Azorhizobium caulinodans ORS571 symbiosis.</title>
        <authorList>
            <person name="Suzuki S."/>
            <person name="Aono T."/>
            <person name="Lee KB."/>
            <person name="Suzuki T."/>
            <person name="Liu CT."/>
            <person name="Miwa H."/>
            <person name="Wakao S."/>
            <person name="Iki T."/>
            <person name="Oyaizu H."/>
        </authorList>
    </citation>
    <scope>NUCLEOTIDE SEQUENCE [LARGE SCALE GENOMIC DNA]</scope>
    <source>
        <strain evidence="13">ATCC 43989 / DSM 5975 / JCM 20966 / LMG 6465 / NBRC 14845 / NCIMB 13405 / ORS 571</strain>
    </source>
</reference>
<evidence type="ECO:0000256" key="1">
    <source>
        <dbReference type="ARBA" id="ARBA00001049"/>
    </source>
</evidence>
<sequence>MCRRTARGLPPGRWLESGGPKMDWRSRAGTSFICEKTAVTASRGMAVTNHPLASAAAVEMMAAGGNAVDAAIAALFTLTVVEPMMVGIFGGGAALIRLADGREVVLDGLSTAPAAARSDSFTPISDTWPDYMEAKGRANRVGPKAVAVPGTLKAWCEAAGQFGRLPLSDLIAPAIRHAERGFRLSPYLATCIAEIAPDLALDAAIAAVFLPNGRPLGAGDLLIQKDYANTLRLIAEEGPQVLYGGELGRRVADYLAGAGSFLRFEDLERYRTVTREPVRGTYRGFEIVGPPPPCAGGVHTLQILNLLEAYNIADSGFGTRETLHLVLEALKIAAADRRAVTADPAFVDVPVERLISKAYADQRRMEIDVARASTFEARIRSNESANTTHVTVADAEGNIVTSTQTINSLFGARIIIPGTGIIPNNYMYLFDPHPGNALSLEPGKRITSGITALIGKKEGRPVFALGLPGAHRIPASAMQAVLNLIDHGMDVQEAVEAPRVFTWGQEVEIETSVPVEIRDTLATMGHRVVGVDHVAGGMCAIGFSDDGRMTGAACWRADGVPMGLGGGSARAGTSFWPDPRRGRVY</sequence>
<dbReference type="InterPro" id="IPR029055">
    <property type="entry name" value="Ntn_hydrolases_N"/>
</dbReference>
<feature type="binding site" evidence="10">
    <location>
        <position position="470"/>
    </location>
    <ligand>
        <name>L-glutamate</name>
        <dbReference type="ChEBI" id="CHEBI:29985"/>
    </ligand>
</feature>
<reference evidence="12 13" key="4">
    <citation type="journal article" date="2009" name="Appl. Environ. Microbiol.">
        <title>Comparative genome-wide transcriptional profiling of Azorhizobium caulinodans ORS571 grown under free-living and symbiotic conditions.</title>
        <authorList>
            <person name="Tsukada S."/>
            <person name="Aono T."/>
            <person name="Akiba N."/>
            <person name="Lee KB."/>
            <person name="Liu CT."/>
            <person name="Toyazaki H."/>
            <person name="Oyaizu H."/>
        </authorList>
    </citation>
    <scope>NUCLEOTIDE SEQUENCE [LARGE SCALE GENOMIC DNA]</scope>
    <source>
        <strain evidence="13">ATCC 43989 / DSM 5975 / JCM 20966 / LMG 6465 / NBRC 14845 / NCIMB 13405 / ORS 571</strain>
    </source>
</reference>
<dbReference type="KEGG" id="azc:AZC_1872"/>
<dbReference type="GO" id="GO:0036374">
    <property type="term" value="F:glutathione hydrolase activity"/>
    <property type="evidence" value="ECO:0007669"/>
    <property type="project" value="UniProtKB-UniRule"/>
</dbReference>
<comment type="catalytic activity">
    <reaction evidence="1 11">
        <text>an S-substituted glutathione + H2O = an S-substituted L-cysteinylglycine + L-glutamate</text>
        <dbReference type="Rhea" id="RHEA:59468"/>
        <dbReference type="ChEBI" id="CHEBI:15377"/>
        <dbReference type="ChEBI" id="CHEBI:29985"/>
        <dbReference type="ChEBI" id="CHEBI:90779"/>
        <dbReference type="ChEBI" id="CHEBI:143103"/>
        <dbReference type="EC" id="3.4.19.13"/>
    </reaction>
</comment>
<keyword evidence="5 11" id="KW-0378">Hydrolase</keyword>
<proteinExistence type="inferred from homology"/>
<evidence type="ECO:0000256" key="7">
    <source>
        <dbReference type="ARBA" id="ARBA00023315"/>
    </source>
</evidence>
<dbReference type="PANTHER" id="PTHR43199:SF1">
    <property type="entry name" value="GLUTATHIONE HYDROLASE PROENZYME"/>
    <property type="match status" value="1"/>
</dbReference>
<dbReference type="EC" id="3.4.19.13" evidence="11"/>
<dbReference type="AlphaFoldDB" id="A8I2G8"/>
<name>A8I2G8_AZOC5</name>
<dbReference type="HOGENOM" id="CLU_014813_0_3_5"/>
<evidence type="ECO:0000256" key="8">
    <source>
        <dbReference type="ARBA" id="ARBA00047417"/>
    </source>
</evidence>